<dbReference type="Gene3D" id="1.20.1300.10">
    <property type="entry name" value="Fumarate reductase/succinate dehydrogenase, transmembrane subunit"/>
    <property type="match status" value="1"/>
</dbReference>
<accession>A0A078KB41</accession>
<dbReference type="InterPro" id="IPR000701">
    <property type="entry name" value="SuccDH_FuR_B_TM-su"/>
</dbReference>
<reference evidence="15" key="1">
    <citation type="submission" date="2014-07" db="EMBL/GenBank/DDBJ databases">
        <authorList>
            <person name="Santos-Garcia D."/>
        </authorList>
    </citation>
    <scope>NUCLEOTIDE SEQUENCE [LARGE SCALE GENOMIC DNA]</scope>
</reference>
<dbReference type="InterPro" id="IPR034804">
    <property type="entry name" value="SQR/QFR_C/D"/>
</dbReference>
<protein>
    <recommendedName>
        <fullName evidence="4">Succinate dehydrogenase cytochrome b556 subunit</fullName>
    </recommendedName>
</protein>
<evidence type="ECO:0000313" key="15">
    <source>
        <dbReference type="Proteomes" id="UP000032420"/>
    </source>
</evidence>
<feature type="transmembrane region" description="Helical" evidence="13">
    <location>
        <begin position="29"/>
        <end position="49"/>
    </location>
</feature>
<dbReference type="PANTHER" id="PTHR10978:SF5">
    <property type="entry name" value="SUCCINATE DEHYDROGENASE CYTOCHROME B560 SUBUNIT, MITOCHONDRIAL"/>
    <property type="match status" value="1"/>
</dbReference>
<comment type="cofactor">
    <cofactor evidence="12">
        <name>heme</name>
        <dbReference type="ChEBI" id="CHEBI:30413"/>
    </cofactor>
    <text evidence="12">The heme is bound between the two transmembrane subunits.</text>
</comment>
<feature type="transmembrane region" description="Helical" evidence="13">
    <location>
        <begin position="70"/>
        <end position="90"/>
    </location>
</feature>
<comment type="similarity">
    <text evidence="3">Belongs to the cytochrome b560 family.</text>
</comment>
<evidence type="ECO:0000256" key="5">
    <source>
        <dbReference type="ARBA" id="ARBA00022617"/>
    </source>
</evidence>
<keyword evidence="14" id="KW-0560">Oxidoreductase</keyword>
<feature type="binding site" description="axial binding residue" evidence="12">
    <location>
        <position position="87"/>
    </location>
    <ligand>
        <name>heme</name>
        <dbReference type="ChEBI" id="CHEBI:30413"/>
        <note>ligand shared with second transmembrane subunit</note>
    </ligand>
    <ligandPart>
        <name>Fe</name>
        <dbReference type="ChEBI" id="CHEBI:18248"/>
    </ligandPart>
</feature>
<evidence type="ECO:0000256" key="7">
    <source>
        <dbReference type="ARBA" id="ARBA00022723"/>
    </source>
</evidence>
<dbReference type="SUPFAM" id="SSF81343">
    <property type="entry name" value="Fumarate reductase respiratory complex transmembrane subunits"/>
    <property type="match status" value="1"/>
</dbReference>
<gene>
    <name evidence="14" type="primary">sdhC</name>
    <name evidence="14" type="ORF">CEM_123</name>
</gene>
<evidence type="ECO:0000256" key="3">
    <source>
        <dbReference type="ARBA" id="ARBA00007244"/>
    </source>
</evidence>
<evidence type="ECO:0000256" key="8">
    <source>
        <dbReference type="ARBA" id="ARBA00022989"/>
    </source>
</evidence>
<proteinExistence type="inferred from homology"/>
<evidence type="ECO:0000256" key="2">
    <source>
        <dbReference type="ARBA" id="ARBA00004370"/>
    </source>
</evidence>
<dbReference type="Pfam" id="PF01127">
    <property type="entry name" value="Sdh_cyt"/>
    <property type="match status" value="1"/>
</dbReference>
<keyword evidence="8 13" id="KW-1133">Transmembrane helix</keyword>
<keyword evidence="15" id="KW-1185">Reference proteome</keyword>
<evidence type="ECO:0000256" key="13">
    <source>
        <dbReference type="SAM" id="Phobius"/>
    </source>
</evidence>
<dbReference type="GO" id="GO:0005886">
    <property type="term" value="C:plasma membrane"/>
    <property type="evidence" value="ECO:0007669"/>
    <property type="project" value="TreeGrafter"/>
</dbReference>
<evidence type="ECO:0000256" key="6">
    <source>
        <dbReference type="ARBA" id="ARBA00022692"/>
    </source>
</evidence>
<dbReference type="CDD" id="cd03499">
    <property type="entry name" value="SQR_TypeC_SdhC"/>
    <property type="match status" value="1"/>
</dbReference>
<evidence type="ECO:0000256" key="9">
    <source>
        <dbReference type="ARBA" id="ARBA00023004"/>
    </source>
</evidence>
<evidence type="ECO:0000256" key="11">
    <source>
        <dbReference type="ARBA" id="ARBA00025912"/>
    </source>
</evidence>
<dbReference type="GO" id="GO:0046872">
    <property type="term" value="F:metal ion binding"/>
    <property type="evidence" value="ECO:0007669"/>
    <property type="project" value="UniProtKB-KW"/>
</dbReference>
<evidence type="ECO:0000256" key="4">
    <source>
        <dbReference type="ARBA" id="ARBA00020076"/>
    </source>
</evidence>
<keyword evidence="6 13" id="KW-0812">Transmembrane</keyword>
<comment type="subunit">
    <text evidence="11">Part of an enzyme complex containing four subunits: a flavoprotein, an iron-sulfur protein, plus two membrane-anchoring proteins, SdhC and SdhD. The complex can form homotrimers.</text>
</comment>
<organism evidence="14 15">
    <name type="scientific">Candidatus Johnevansia muelleri</name>
    <dbReference type="NCBI Taxonomy" id="1495769"/>
    <lineage>
        <taxon>Bacteria</taxon>
        <taxon>Pseudomonadati</taxon>
        <taxon>Pseudomonadota</taxon>
        <taxon>Gammaproteobacteria</taxon>
        <taxon>Candidatus Johnevansiales</taxon>
        <taxon>Candidatus Johnevansiaceae</taxon>
        <taxon>Candidatus Johnevansia</taxon>
    </lineage>
</organism>
<dbReference type="HOGENOM" id="CLU_094691_2_1_6"/>
<dbReference type="GO" id="GO:0006099">
    <property type="term" value="P:tricarboxylic acid cycle"/>
    <property type="evidence" value="ECO:0007669"/>
    <property type="project" value="InterPro"/>
</dbReference>
<evidence type="ECO:0000256" key="1">
    <source>
        <dbReference type="ARBA" id="ARBA00004050"/>
    </source>
</evidence>
<dbReference type="STRING" id="1495769.CEM_123"/>
<evidence type="ECO:0000256" key="10">
    <source>
        <dbReference type="ARBA" id="ARBA00023136"/>
    </source>
</evidence>
<keyword evidence="10 13" id="KW-0472">Membrane</keyword>
<dbReference type="GO" id="GO:0009055">
    <property type="term" value="F:electron transfer activity"/>
    <property type="evidence" value="ECO:0007669"/>
    <property type="project" value="InterPro"/>
</dbReference>
<dbReference type="AlphaFoldDB" id="A0A078KB41"/>
<dbReference type="Proteomes" id="UP000032420">
    <property type="component" value="Chromosome I"/>
</dbReference>
<dbReference type="InterPro" id="IPR014314">
    <property type="entry name" value="Succ_DH_cytb556"/>
</dbReference>
<dbReference type="PANTHER" id="PTHR10978">
    <property type="entry name" value="SUCCINATE DEHYDROGENASE CYTOCHROME B560 SUBUNIT"/>
    <property type="match status" value="1"/>
</dbReference>
<keyword evidence="7 12" id="KW-0479">Metal-binding</keyword>
<comment type="function">
    <text evidence="1">Membrane-anchoring subunit of succinate dehydrogenase (SDH).</text>
</comment>
<dbReference type="GO" id="GO:0016491">
    <property type="term" value="F:oxidoreductase activity"/>
    <property type="evidence" value="ECO:0007669"/>
    <property type="project" value="UniProtKB-KW"/>
</dbReference>
<name>A0A078KB41_9GAMM</name>
<feature type="transmembrane region" description="Helical" evidence="13">
    <location>
        <begin position="110"/>
        <end position="131"/>
    </location>
</feature>
<sequence length="133" mass="15282">MFGRIIINKNIVNLNITTINFPLPSIVSIIHRITGFILFIGIIFLFVSFKISLSSEEGFNIVKHVLISNYLLAKFIVWGLLSTFFIHLIGGIRHIAMDLHLFDNLKSGSYTSIVILIINLFIIILLWRIIWKI</sequence>
<evidence type="ECO:0000256" key="12">
    <source>
        <dbReference type="PIRSR" id="PIRSR000178-1"/>
    </source>
</evidence>
<dbReference type="EMBL" id="LM655252">
    <property type="protein sequence ID" value="CDZ16391.1"/>
    <property type="molecule type" value="Genomic_DNA"/>
</dbReference>
<dbReference type="KEGG" id="eme:CEM_123"/>
<comment type="subcellular location">
    <subcellularLocation>
        <location evidence="2">Membrane</location>
    </subcellularLocation>
</comment>
<dbReference type="PIRSF" id="PIRSF000178">
    <property type="entry name" value="SDH_cyt_b560"/>
    <property type="match status" value="1"/>
</dbReference>
<evidence type="ECO:0000313" key="14">
    <source>
        <dbReference type="EMBL" id="CDZ16391.1"/>
    </source>
</evidence>
<dbReference type="NCBIfam" id="TIGR02970">
    <property type="entry name" value="succ_dehyd_cytB"/>
    <property type="match status" value="1"/>
</dbReference>
<keyword evidence="5 12" id="KW-0349">Heme</keyword>
<keyword evidence="9 12" id="KW-0408">Iron</keyword>